<protein>
    <recommendedName>
        <fullName evidence="2">Type IV pilus biogenesis protein PilP</fullName>
    </recommendedName>
</protein>
<proteinExistence type="predicted"/>
<organism evidence="1">
    <name type="scientific">hydrothermal vent metagenome</name>
    <dbReference type="NCBI Taxonomy" id="652676"/>
    <lineage>
        <taxon>unclassified sequences</taxon>
        <taxon>metagenomes</taxon>
        <taxon>ecological metagenomes</taxon>
    </lineage>
</organism>
<dbReference type="EMBL" id="UOFS01000019">
    <property type="protein sequence ID" value="VAW94916.1"/>
    <property type="molecule type" value="Genomic_DNA"/>
</dbReference>
<name>A0A3B1AQG1_9ZZZZ</name>
<dbReference type="Pfam" id="PF04351">
    <property type="entry name" value="PilP"/>
    <property type="match status" value="1"/>
</dbReference>
<dbReference type="PIRSF" id="PIRSF016481">
    <property type="entry name" value="Pilus_assembly_PilP"/>
    <property type="match status" value="1"/>
</dbReference>
<sequence>MTNSKHITHSKIGQKIATLISVVFASVLLSACSGEEHEDLNAYVDRIKSQHKGRVKPLPEVKPYDTFTYSAHDLRDPFQSFQALAEATATEDSADSPISGRKREALEQFPLDTLSFVGHLEKNGIRWGLIEAPDATVYRIQVGNYVGKNFGLIESITDTDVVIKEKITNGNNGWLDRDAALTISD</sequence>
<dbReference type="AlphaFoldDB" id="A0A3B1AQG1"/>
<accession>A0A3B1AQG1</accession>
<dbReference type="InterPro" id="IPR007446">
    <property type="entry name" value="PilP"/>
</dbReference>
<evidence type="ECO:0008006" key="2">
    <source>
        <dbReference type="Google" id="ProtNLM"/>
    </source>
</evidence>
<dbReference type="Gene3D" id="2.30.30.830">
    <property type="match status" value="1"/>
</dbReference>
<dbReference type="PROSITE" id="PS51257">
    <property type="entry name" value="PROKAR_LIPOPROTEIN"/>
    <property type="match status" value="1"/>
</dbReference>
<evidence type="ECO:0000313" key="1">
    <source>
        <dbReference type="EMBL" id="VAW94916.1"/>
    </source>
</evidence>
<gene>
    <name evidence="1" type="ORF">MNBD_GAMMA22-1687</name>
</gene>
<reference evidence="1" key="1">
    <citation type="submission" date="2018-06" db="EMBL/GenBank/DDBJ databases">
        <authorList>
            <person name="Zhirakovskaya E."/>
        </authorList>
    </citation>
    <scope>NUCLEOTIDE SEQUENCE</scope>
</reference>